<dbReference type="InterPro" id="IPR023772">
    <property type="entry name" value="DNA-bd_HTH_TetR-type_CS"/>
</dbReference>
<dbReference type="PRINTS" id="PR00455">
    <property type="entry name" value="HTHTETR"/>
</dbReference>
<dbReference type="Gene3D" id="1.10.357.10">
    <property type="entry name" value="Tetracycline Repressor, domain 2"/>
    <property type="match status" value="1"/>
</dbReference>
<evidence type="ECO:0000256" key="2">
    <source>
        <dbReference type="PROSITE-ProRule" id="PRU00335"/>
    </source>
</evidence>
<dbReference type="GO" id="GO:0003677">
    <property type="term" value="F:DNA binding"/>
    <property type="evidence" value="ECO:0007669"/>
    <property type="project" value="UniProtKB-UniRule"/>
</dbReference>
<protein>
    <submittedName>
        <fullName evidence="4">TetR family transcriptional regulator</fullName>
    </submittedName>
    <submittedName>
        <fullName evidence="5">Transcriptional regulator, TetR family</fullName>
    </submittedName>
</protein>
<organism evidence="4 6">
    <name type="scientific">Aneurinibacillus migulanus</name>
    <name type="common">Bacillus migulanus</name>
    <dbReference type="NCBI Taxonomy" id="47500"/>
    <lineage>
        <taxon>Bacteria</taxon>
        <taxon>Bacillati</taxon>
        <taxon>Bacillota</taxon>
        <taxon>Bacilli</taxon>
        <taxon>Bacillales</taxon>
        <taxon>Paenibacillaceae</taxon>
        <taxon>Aneurinibacillus group</taxon>
        <taxon>Aneurinibacillus</taxon>
    </lineage>
</organism>
<dbReference type="InterPro" id="IPR036271">
    <property type="entry name" value="Tet_transcr_reg_TetR-rel_C_sf"/>
</dbReference>
<dbReference type="OrthoDB" id="9812484at2"/>
<keyword evidence="1 2" id="KW-0238">DNA-binding</keyword>
<reference evidence="4 6" key="1">
    <citation type="submission" date="2015-07" db="EMBL/GenBank/DDBJ databases">
        <title>Fjat-14205 dsm 2895.</title>
        <authorList>
            <person name="Liu B."/>
            <person name="Wang J."/>
            <person name="Zhu Y."/>
            <person name="Liu G."/>
            <person name="Chen Q."/>
            <person name="Chen Z."/>
            <person name="Lan J."/>
            <person name="Che J."/>
            <person name="Ge C."/>
            <person name="Shi H."/>
            <person name="Pan Z."/>
            <person name="Liu X."/>
        </authorList>
    </citation>
    <scope>NUCLEOTIDE SEQUENCE [LARGE SCALE GENOMIC DNA]</scope>
    <source>
        <strain evidence="4 6">DSM 2895</strain>
    </source>
</reference>
<keyword evidence="6" id="KW-1185">Reference proteome</keyword>
<accession>A0A0M0G3E7</accession>
<dbReference type="InterPro" id="IPR041603">
    <property type="entry name" value="YvdT_C"/>
</dbReference>
<dbReference type="PANTHER" id="PTHR43479">
    <property type="entry name" value="ACREF/ENVCD OPERON REPRESSOR-RELATED"/>
    <property type="match status" value="1"/>
</dbReference>
<evidence type="ECO:0000259" key="3">
    <source>
        <dbReference type="PROSITE" id="PS50977"/>
    </source>
</evidence>
<dbReference type="EMBL" id="FNED01000008">
    <property type="protein sequence ID" value="SDI85314.1"/>
    <property type="molecule type" value="Genomic_DNA"/>
</dbReference>
<evidence type="ECO:0000256" key="1">
    <source>
        <dbReference type="ARBA" id="ARBA00023125"/>
    </source>
</evidence>
<dbReference type="EMBL" id="LGUG01000013">
    <property type="protein sequence ID" value="KON84313.1"/>
    <property type="molecule type" value="Genomic_DNA"/>
</dbReference>
<dbReference type="InterPro" id="IPR009057">
    <property type="entry name" value="Homeodomain-like_sf"/>
</dbReference>
<dbReference type="InterPro" id="IPR050624">
    <property type="entry name" value="HTH-type_Tx_Regulator"/>
</dbReference>
<name>A0A0M0G3E7_ANEMI</name>
<dbReference type="InterPro" id="IPR001647">
    <property type="entry name" value="HTH_TetR"/>
</dbReference>
<reference evidence="5 7" key="2">
    <citation type="submission" date="2016-10" db="EMBL/GenBank/DDBJ databases">
        <authorList>
            <person name="de Groot N.N."/>
        </authorList>
    </citation>
    <scope>NUCLEOTIDE SEQUENCE [LARGE SCALE GENOMIC DNA]</scope>
    <source>
        <strain evidence="5 7">DSM 2895</strain>
    </source>
</reference>
<dbReference type="Pfam" id="PF17934">
    <property type="entry name" value="TetR_C_26"/>
    <property type="match status" value="1"/>
</dbReference>
<feature type="DNA-binding region" description="H-T-H motif" evidence="2">
    <location>
        <begin position="41"/>
        <end position="60"/>
    </location>
</feature>
<feature type="domain" description="HTH tetR-type" evidence="3">
    <location>
        <begin position="18"/>
        <end position="78"/>
    </location>
</feature>
<dbReference type="PANTHER" id="PTHR43479:SF8">
    <property type="entry name" value="TRANSCRIPTIONAL REGULATOR, TETR FAMILY"/>
    <property type="match status" value="1"/>
</dbReference>
<dbReference type="PROSITE" id="PS01081">
    <property type="entry name" value="HTH_TETR_1"/>
    <property type="match status" value="1"/>
</dbReference>
<sequence>MNDNQSLIEVDTLNSKQEEKYRRIIEASIEIIATKGLDKTSISDIVKRAGIAQGTFYLYFSSKNALIPAIAEHLLQQLFDKIRERTKESSSFWGTLQSVIDVTFEVTEAYKEVLILCYSGLAFYHSFEKWESIYLPYYEWFESELKKAIEKGEVIKDIPTETNIRMIVNVIEQAAEGLYFSNDKERKYSTEQIKKDVYVFIKRALT</sequence>
<dbReference type="Pfam" id="PF00440">
    <property type="entry name" value="TetR_N"/>
    <property type="match status" value="1"/>
</dbReference>
<evidence type="ECO:0000313" key="7">
    <source>
        <dbReference type="Proteomes" id="UP000182836"/>
    </source>
</evidence>
<dbReference type="PROSITE" id="PS50977">
    <property type="entry name" value="HTH_TETR_2"/>
    <property type="match status" value="1"/>
</dbReference>
<dbReference type="SUPFAM" id="SSF48498">
    <property type="entry name" value="Tetracyclin repressor-like, C-terminal domain"/>
    <property type="match status" value="1"/>
</dbReference>
<dbReference type="AlphaFoldDB" id="A0A0M0G3E7"/>
<dbReference type="SUPFAM" id="SSF46689">
    <property type="entry name" value="Homeodomain-like"/>
    <property type="match status" value="1"/>
</dbReference>
<dbReference type="Proteomes" id="UP000037269">
    <property type="component" value="Unassembled WGS sequence"/>
</dbReference>
<proteinExistence type="predicted"/>
<dbReference type="STRING" id="47500.AF333_30760"/>
<evidence type="ECO:0000313" key="6">
    <source>
        <dbReference type="Proteomes" id="UP000037269"/>
    </source>
</evidence>
<gene>
    <name evidence="4" type="ORF">AF333_30760</name>
    <name evidence="5" type="ORF">SAMN04487909_108171</name>
</gene>
<dbReference type="Proteomes" id="UP000182836">
    <property type="component" value="Unassembled WGS sequence"/>
</dbReference>
<evidence type="ECO:0000313" key="5">
    <source>
        <dbReference type="EMBL" id="SDI85314.1"/>
    </source>
</evidence>
<evidence type="ECO:0000313" key="4">
    <source>
        <dbReference type="EMBL" id="KON84313.1"/>
    </source>
</evidence>
<dbReference type="PATRIC" id="fig|47500.12.peg.6475"/>